<gene>
    <name evidence="6" type="ORF">GWK36_05200</name>
</gene>
<organism evidence="6 7">
    <name type="scientific">Caldichromatium japonicum</name>
    <dbReference type="NCBI Taxonomy" id="2699430"/>
    <lineage>
        <taxon>Bacteria</taxon>
        <taxon>Pseudomonadati</taxon>
        <taxon>Pseudomonadota</taxon>
        <taxon>Gammaproteobacteria</taxon>
        <taxon>Chromatiales</taxon>
        <taxon>Chromatiaceae</taxon>
        <taxon>Caldichromatium</taxon>
    </lineage>
</organism>
<evidence type="ECO:0000313" key="7">
    <source>
        <dbReference type="Proteomes" id="UP000502699"/>
    </source>
</evidence>
<dbReference type="EMBL" id="CP048029">
    <property type="protein sequence ID" value="QIK37474.1"/>
    <property type="molecule type" value="Genomic_DNA"/>
</dbReference>
<protein>
    <submittedName>
        <fullName evidence="6">Thermonuclease family protein</fullName>
    </submittedName>
</protein>
<dbReference type="PANTHER" id="PTHR12302">
    <property type="entry name" value="EBNA2 BINDING PROTEIN P100"/>
    <property type="match status" value="1"/>
</dbReference>
<dbReference type="InterPro" id="IPR016071">
    <property type="entry name" value="Staphylococal_nuclease_OB-fold"/>
</dbReference>
<dbReference type="GO" id="GO:0004519">
    <property type="term" value="F:endonuclease activity"/>
    <property type="evidence" value="ECO:0007669"/>
    <property type="project" value="UniProtKB-KW"/>
</dbReference>
<proteinExistence type="predicted"/>
<dbReference type="SMART" id="SM00318">
    <property type="entry name" value="SNc"/>
    <property type="match status" value="1"/>
</dbReference>
<keyword evidence="1" id="KW-0540">Nuclease</keyword>
<dbReference type="KEGG" id="cjap:GWK36_05200"/>
<dbReference type="Pfam" id="PF00565">
    <property type="entry name" value="SNase"/>
    <property type="match status" value="1"/>
</dbReference>
<accession>A0A6G7VBY2</accession>
<dbReference type="AlphaFoldDB" id="A0A6G7VBY2"/>
<evidence type="ECO:0000256" key="1">
    <source>
        <dbReference type="ARBA" id="ARBA00022722"/>
    </source>
</evidence>
<dbReference type="RefSeq" id="WP_166270241.1">
    <property type="nucleotide sequence ID" value="NZ_CP048029.1"/>
</dbReference>
<sequence>MTQRPQTLLKRHLTALIRRRLGLPLMLAGTVAAAIIAWTADLIPAGWTLGASGQTCRVERVSDGDTLQLRCGFKPVKVRLYCIDAPEMGQSPWGERSRAHLSSITPREVKLVKIDHDRYGRIVGEVYTVEASPRLLNLEQVKAGQAAVYDQYCDNPRYASAEREAKRAKCGIWSRPGEQQTPWRYRQRER</sequence>
<dbReference type="PROSITE" id="PS01123">
    <property type="entry name" value="TNASE_1"/>
    <property type="match status" value="1"/>
</dbReference>
<evidence type="ECO:0000256" key="4">
    <source>
        <dbReference type="SAM" id="Phobius"/>
    </source>
</evidence>
<feature type="domain" description="TNase-like" evidence="5">
    <location>
        <begin position="52"/>
        <end position="175"/>
    </location>
</feature>
<dbReference type="Gene3D" id="2.40.50.90">
    <property type="match status" value="1"/>
</dbReference>
<dbReference type="PROSITE" id="PS50830">
    <property type="entry name" value="TNASE_3"/>
    <property type="match status" value="1"/>
</dbReference>
<dbReference type="SUPFAM" id="SSF50199">
    <property type="entry name" value="Staphylococcal nuclease"/>
    <property type="match status" value="1"/>
</dbReference>
<evidence type="ECO:0000256" key="2">
    <source>
        <dbReference type="ARBA" id="ARBA00022759"/>
    </source>
</evidence>
<dbReference type="PANTHER" id="PTHR12302:SF3">
    <property type="entry name" value="SERINE_THREONINE-PROTEIN KINASE 31"/>
    <property type="match status" value="1"/>
</dbReference>
<evidence type="ECO:0000259" key="5">
    <source>
        <dbReference type="PROSITE" id="PS50830"/>
    </source>
</evidence>
<dbReference type="GO" id="GO:0003676">
    <property type="term" value="F:nucleic acid binding"/>
    <property type="evidence" value="ECO:0007669"/>
    <property type="project" value="InterPro"/>
</dbReference>
<reference evidence="7" key="1">
    <citation type="submission" date="2020-01" db="EMBL/GenBank/DDBJ databases">
        <title>Caldichromatium gen. nov., sp. nov., a thermophilic purple sulfur bacterium member of the family Chromatiaceae isolated from Nakabusa hot spring, Japan.</title>
        <authorList>
            <person name="Saini M.K."/>
            <person name="Hanada S."/>
            <person name="Tank M."/>
        </authorList>
    </citation>
    <scope>NUCLEOTIDE SEQUENCE [LARGE SCALE GENOMIC DNA]</scope>
    <source>
        <strain evidence="7">No.7</strain>
    </source>
</reference>
<keyword evidence="7" id="KW-1185">Reference proteome</keyword>
<feature type="transmembrane region" description="Helical" evidence="4">
    <location>
        <begin position="21"/>
        <end position="40"/>
    </location>
</feature>
<keyword evidence="2" id="KW-0255">Endonuclease</keyword>
<dbReference type="InterPro" id="IPR035437">
    <property type="entry name" value="SNase_OB-fold_sf"/>
</dbReference>
<dbReference type="PROSITE" id="PS01284">
    <property type="entry name" value="TNASE_2"/>
    <property type="match status" value="1"/>
</dbReference>
<evidence type="ECO:0000256" key="3">
    <source>
        <dbReference type="ARBA" id="ARBA00022801"/>
    </source>
</evidence>
<keyword evidence="4" id="KW-0472">Membrane</keyword>
<keyword evidence="3" id="KW-0378">Hydrolase</keyword>
<dbReference type="Proteomes" id="UP000502699">
    <property type="component" value="Chromosome"/>
</dbReference>
<keyword evidence="4" id="KW-0812">Transmembrane</keyword>
<dbReference type="InterPro" id="IPR002071">
    <property type="entry name" value="Thermonucl_AS"/>
</dbReference>
<evidence type="ECO:0000313" key="6">
    <source>
        <dbReference type="EMBL" id="QIK37474.1"/>
    </source>
</evidence>
<dbReference type="GO" id="GO:0016787">
    <property type="term" value="F:hydrolase activity"/>
    <property type="evidence" value="ECO:0007669"/>
    <property type="project" value="UniProtKB-KW"/>
</dbReference>
<name>A0A6G7VBY2_9GAMM</name>
<keyword evidence="4" id="KW-1133">Transmembrane helix</keyword>